<evidence type="ECO:0000259" key="13">
    <source>
        <dbReference type="PROSITE" id="PS50109"/>
    </source>
</evidence>
<evidence type="ECO:0000256" key="3">
    <source>
        <dbReference type="ARBA" id="ARBA00012438"/>
    </source>
</evidence>
<name>A0A0B4ZZ37_STRAG</name>
<dbReference type="PROSITE" id="PS50109">
    <property type="entry name" value="HIS_KIN"/>
    <property type="match status" value="1"/>
</dbReference>
<dbReference type="InterPro" id="IPR050398">
    <property type="entry name" value="HssS/ArlS-like"/>
</dbReference>
<keyword evidence="10" id="KW-0902">Two-component regulatory system</keyword>
<evidence type="ECO:0000256" key="4">
    <source>
        <dbReference type="ARBA" id="ARBA00015735"/>
    </source>
</evidence>
<keyword evidence="6" id="KW-0808">Transferase</keyword>
<keyword evidence="5" id="KW-0597">Phosphoprotein</keyword>
<evidence type="ECO:0000313" key="15">
    <source>
        <dbReference type="EMBL" id="AJD79412.1"/>
    </source>
</evidence>
<dbReference type="SMART" id="SM00387">
    <property type="entry name" value="HATPase_c"/>
    <property type="match status" value="1"/>
</dbReference>
<evidence type="ECO:0000256" key="8">
    <source>
        <dbReference type="ARBA" id="ARBA00022777"/>
    </source>
</evidence>
<dbReference type="RefSeq" id="WP_095456173.1">
    <property type="nucleotide sequence ID" value="NZ_NHPN01000002.1"/>
</dbReference>
<dbReference type="GO" id="GO:0016020">
    <property type="term" value="C:membrane"/>
    <property type="evidence" value="ECO:0007669"/>
    <property type="project" value="UniProtKB-SubCell"/>
</dbReference>
<dbReference type="InterPro" id="IPR003660">
    <property type="entry name" value="HAMP_dom"/>
</dbReference>
<evidence type="ECO:0000256" key="5">
    <source>
        <dbReference type="ARBA" id="ARBA00022553"/>
    </source>
</evidence>
<keyword evidence="7 12" id="KW-0812">Transmembrane</keyword>
<evidence type="ECO:0000256" key="6">
    <source>
        <dbReference type="ARBA" id="ARBA00022679"/>
    </source>
</evidence>
<proteinExistence type="predicted"/>
<dbReference type="FunFam" id="1.10.287.130:FF:000001">
    <property type="entry name" value="Two-component sensor histidine kinase"/>
    <property type="match status" value="1"/>
</dbReference>
<evidence type="ECO:0000256" key="9">
    <source>
        <dbReference type="ARBA" id="ARBA00022989"/>
    </source>
</evidence>
<organism evidence="15">
    <name type="scientific">Streptococcus agalactiae</name>
    <dbReference type="NCBI Taxonomy" id="1311"/>
    <lineage>
        <taxon>Bacteria</taxon>
        <taxon>Bacillati</taxon>
        <taxon>Bacillota</taxon>
        <taxon>Bacilli</taxon>
        <taxon>Lactobacillales</taxon>
        <taxon>Streptococcaceae</taxon>
        <taxon>Streptococcus</taxon>
    </lineage>
</organism>
<reference evidence="15" key="1">
    <citation type="submission" date="2014-06" db="EMBL/GenBank/DDBJ databases">
        <title>Can Streptococcus agalactiae streptococcal toxic shock-like syndrome be differentiated from septic shock?</title>
        <authorList>
            <person name="Jin P."/>
            <person name="Watts M."/>
            <person name="Wu L."/>
            <person name="Xiao K."/>
            <person name="Kong F."/>
            <person name="Liu C."/>
            <person name="Zeng Q."/>
        </authorList>
    </citation>
    <scope>NUCLEOTIDE SEQUENCE</scope>
    <source>
        <strain evidence="15">SZBA201109GBS26702</strain>
    </source>
</reference>
<dbReference type="InterPro" id="IPR004358">
    <property type="entry name" value="Sig_transdc_His_kin-like_C"/>
</dbReference>
<dbReference type="Pfam" id="PF18719">
    <property type="entry name" value="ArlS_N"/>
    <property type="match status" value="1"/>
</dbReference>
<evidence type="ECO:0000256" key="12">
    <source>
        <dbReference type="SAM" id="Phobius"/>
    </source>
</evidence>
<dbReference type="GO" id="GO:0000155">
    <property type="term" value="F:phosphorelay sensor kinase activity"/>
    <property type="evidence" value="ECO:0007669"/>
    <property type="project" value="InterPro"/>
</dbReference>
<dbReference type="SUPFAM" id="SSF47384">
    <property type="entry name" value="Homodimeric domain of signal transducing histidine kinase"/>
    <property type="match status" value="1"/>
</dbReference>
<dbReference type="SMART" id="SM00388">
    <property type="entry name" value="HisKA"/>
    <property type="match status" value="1"/>
</dbReference>
<dbReference type="CDD" id="cd06225">
    <property type="entry name" value="HAMP"/>
    <property type="match status" value="1"/>
</dbReference>
<dbReference type="InterPro" id="IPR003661">
    <property type="entry name" value="HisK_dim/P_dom"/>
</dbReference>
<protein>
    <recommendedName>
        <fullName evidence="4">Signal transduction histidine-protein kinase ArlS</fullName>
        <ecNumber evidence="3">2.7.13.3</ecNumber>
    </recommendedName>
</protein>
<keyword evidence="9 12" id="KW-1133">Transmembrane helix</keyword>
<dbReference type="PANTHER" id="PTHR45528:SF12">
    <property type="entry name" value="SENSOR HISTIDINE KINASE ARSS"/>
    <property type="match status" value="1"/>
</dbReference>
<keyword evidence="11 12" id="KW-0472">Membrane</keyword>
<dbReference type="Pfam" id="PF00512">
    <property type="entry name" value="HisKA"/>
    <property type="match status" value="1"/>
</dbReference>
<keyword evidence="8" id="KW-0418">Kinase</keyword>
<dbReference type="Gene3D" id="3.30.565.10">
    <property type="entry name" value="Histidine kinase-like ATPase, C-terminal domain"/>
    <property type="match status" value="1"/>
</dbReference>
<evidence type="ECO:0000259" key="14">
    <source>
        <dbReference type="PROSITE" id="PS50885"/>
    </source>
</evidence>
<feature type="domain" description="HAMP" evidence="14">
    <location>
        <begin position="213"/>
        <end position="267"/>
    </location>
</feature>
<dbReference type="PANTHER" id="PTHR45528">
    <property type="entry name" value="SENSOR HISTIDINE KINASE CPXA"/>
    <property type="match status" value="1"/>
</dbReference>
<accession>A0A0B4ZZ37</accession>
<feature type="transmembrane region" description="Helical" evidence="12">
    <location>
        <begin position="189"/>
        <end position="208"/>
    </location>
</feature>
<dbReference type="EC" id="2.7.13.3" evidence="3"/>
<dbReference type="EMBL" id="KM067273">
    <property type="protein sequence ID" value="AJD79412.1"/>
    <property type="molecule type" value="Genomic_DNA"/>
</dbReference>
<dbReference type="SUPFAM" id="SSF55874">
    <property type="entry name" value="ATPase domain of HSP90 chaperone/DNA topoisomerase II/histidine kinase"/>
    <property type="match status" value="1"/>
</dbReference>
<evidence type="ECO:0000256" key="1">
    <source>
        <dbReference type="ARBA" id="ARBA00000085"/>
    </source>
</evidence>
<dbReference type="InterPro" id="IPR036097">
    <property type="entry name" value="HisK_dim/P_sf"/>
</dbReference>
<evidence type="ECO:0000256" key="11">
    <source>
        <dbReference type="ARBA" id="ARBA00023136"/>
    </source>
</evidence>
<dbReference type="Pfam" id="PF00672">
    <property type="entry name" value="HAMP"/>
    <property type="match status" value="1"/>
</dbReference>
<feature type="domain" description="Histidine kinase" evidence="13">
    <location>
        <begin position="275"/>
        <end position="494"/>
    </location>
</feature>
<evidence type="ECO:0000256" key="2">
    <source>
        <dbReference type="ARBA" id="ARBA00004141"/>
    </source>
</evidence>
<dbReference type="Pfam" id="PF02518">
    <property type="entry name" value="HATPase_c"/>
    <property type="match status" value="1"/>
</dbReference>
<feature type="transmembrane region" description="Helical" evidence="12">
    <location>
        <begin position="22"/>
        <end position="42"/>
    </location>
</feature>
<dbReference type="AlphaFoldDB" id="A0A0B4ZZ37"/>
<dbReference type="InterPro" id="IPR005467">
    <property type="entry name" value="His_kinase_dom"/>
</dbReference>
<dbReference type="Gene3D" id="1.10.287.130">
    <property type="match status" value="1"/>
</dbReference>
<dbReference type="PRINTS" id="PR00344">
    <property type="entry name" value="BCTRLSENSOR"/>
</dbReference>
<evidence type="ECO:0000256" key="10">
    <source>
        <dbReference type="ARBA" id="ARBA00023012"/>
    </source>
</evidence>
<dbReference type="InterPro" id="IPR036890">
    <property type="entry name" value="HATPase_C_sf"/>
</dbReference>
<comment type="subcellular location">
    <subcellularLocation>
        <location evidence="2">Membrane</location>
        <topology evidence="2">Multi-pass membrane protein</topology>
    </subcellularLocation>
</comment>
<comment type="catalytic activity">
    <reaction evidence="1">
        <text>ATP + protein L-histidine = ADP + protein N-phospho-L-histidine.</text>
        <dbReference type="EC" id="2.7.13.3"/>
    </reaction>
</comment>
<evidence type="ECO:0000256" key="7">
    <source>
        <dbReference type="ARBA" id="ARBA00022692"/>
    </source>
</evidence>
<dbReference type="InterPro" id="IPR003594">
    <property type="entry name" value="HATPase_dom"/>
</dbReference>
<sequence>MKNKKDQFIGVKQPLSKKLSQLVFILFFSLFTVFSVLVYTSATRYVLHREKINVGRSLEKTRVRLSQANSSLTSDDILEILYNQVFADDIYPHKRQNGIVRTGESIDSILYVNQEMTLYDINRKPVFSTLRTGMPTIGKSMGKVIISKVADMEGFVGTKAIYSQKTGQLLGYVQIFYNLGRYYSMRKNIIVFLIMMEVLGTVLALVVINSATKRIVRPVKNLHDLMHQISENPSNLEIRSKVRSEDEIGELSRIFDGMLDQLEDYTRRQSQFISDVSHELRTPVAVVKGHIGLLQRWGKDDPEILEESLAAAYHEADRMSLMINDMLNMIRVQGSLELHQDEVTDLSSSISVVIENFRILREDFQFIFENNISDIVWGKIYKIHFEQALMILIDNAIKYSPSYKEVSVVLSVDNDFATVVVKDKGEGISDEDIEFIFDRFYRTDKSRNRESTQAGLGIGLSVFKQIMDAYHLKVDIKSELNQGTEFIVRIPIKKFEETKEI</sequence>
<dbReference type="SMART" id="SM00304">
    <property type="entry name" value="HAMP"/>
    <property type="match status" value="1"/>
</dbReference>
<dbReference type="InterPro" id="IPR041610">
    <property type="entry name" value="ArlS_N"/>
</dbReference>
<dbReference type="Gene3D" id="6.10.340.10">
    <property type="match status" value="1"/>
</dbReference>
<dbReference type="PROSITE" id="PS50885">
    <property type="entry name" value="HAMP"/>
    <property type="match status" value="1"/>
</dbReference>
<dbReference type="CDD" id="cd00082">
    <property type="entry name" value="HisKA"/>
    <property type="match status" value="1"/>
</dbReference>
<dbReference type="SUPFAM" id="SSF158472">
    <property type="entry name" value="HAMP domain-like"/>
    <property type="match status" value="1"/>
</dbReference>